<reference evidence="1 2" key="1">
    <citation type="submission" date="2023-12" db="EMBL/GenBank/DDBJ databases">
        <title>Novel species of the genus Arcicella isolated from rivers.</title>
        <authorList>
            <person name="Lu H."/>
        </authorList>
    </citation>
    <scope>NUCLEOTIDE SEQUENCE [LARGE SCALE GENOMIC DNA]</scope>
    <source>
        <strain evidence="1 2">LMG 21963</strain>
    </source>
</reference>
<name>A0ABU5QUY9_9BACT</name>
<comment type="caution">
    <text evidence="1">The sequence shown here is derived from an EMBL/GenBank/DDBJ whole genome shotgun (WGS) entry which is preliminary data.</text>
</comment>
<proteinExistence type="predicted"/>
<accession>A0ABU5QUY9</accession>
<dbReference type="EMBL" id="JAYFUL010000061">
    <property type="protein sequence ID" value="MEA5260624.1"/>
    <property type="molecule type" value="Genomic_DNA"/>
</dbReference>
<evidence type="ECO:0000313" key="2">
    <source>
        <dbReference type="Proteomes" id="UP001304671"/>
    </source>
</evidence>
<organism evidence="1 2">
    <name type="scientific">Arcicella aquatica</name>
    <dbReference type="NCBI Taxonomy" id="217141"/>
    <lineage>
        <taxon>Bacteria</taxon>
        <taxon>Pseudomonadati</taxon>
        <taxon>Bacteroidota</taxon>
        <taxon>Cytophagia</taxon>
        <taxon>Cytophagales</taxon>
        <taxon>Flectobacillaceae</taxon>
        <taxon>Arcicella</taxon>
    </lineage>
</organism>
<evidence type="ECO:0000313" key="1">
    <source>
        <dbReference type="EMBL" id="MEA5260624.1"/>
    </source>
</evidence>
<sequence length="273" mass="31107">MQRLHDKDVTGYLLDKKGESIRHLCLPAEVSTKVSPPELKEFYTNGLLDINRLNRTVLEEAKVDLGSRGYANQYEQSPSEDGGNIIKKEWFQYISNNEFERIHTTEPIIFFADTAYTNRSEENDPSGIIATCRIGNALYITKAKKVYYKFPELLRFLSDFALANGYTHNSSIRIEPKANGLSIIQVLSAQTSLNITKTPSPKDDKTTRLNAQSPKIECGRVYLVSDNWNDDFVDEVCGFPVKEHDEYVDLIAYALDYHLPNFNKTANDLAKFF</sequence>
<protein>
    <recommendedName>
        <fullName evidence="3">Terminase large subunit gp17-like C-terminal domain-containing protein</fullName>
    </recommendedName>
</protein>
<dbReference type="Proteomes" id="UP001304671">
    <property type="component" value="Unassembled WGS sequence"/>
</dbReference>
<dbReference type="RefSeq" id="WP_323253311.1">
    <property type="nucleotide sequence ID" value="NZ_JAYFUL010000061.1"/>
</dbReference>
<gene>
    <name evidence="1" type="ORF">VB264_22695</name>
</gene>
<evidence type="ECO:0008006" key="3">
    <source>
        <dbReference type="Google" id="ProtNLM"/>
    </source>
</evidence>
<keyword evidence="2" id="KW-1185">Reference proteome</keyword>